<protein>
    <submittedName>
        <fullName evidence="1">Uncharacterized protein</fullName>
    </submittedName>
</protein>
<accession>A0ACC2CBX9</accession>
<dbReference type="Proteomes" id="UP001162992">
    <property type="component" value="Chromosome 11"/>
</dbReference>
<reference evidence="2" key="1">
    <citation type="journal article" date="2024" name="Proc. Natl. Acad. Sci. U.S.A.">
        <title>Extraordinary preservation of gene collinearity over three hundred million years revealed in homosporous lycophytes.</title>
        <authorList>
            <person name="Li C."/>
            <person name="Wickell D."/>
            <person name="Kuo L.Y."/>
            <person name="Chen X."/>
            <person name="Nie B."/>
            <person name="Liao X."/>
            <person name="Peng D."/>
            <person name="Ji J."/>
            <person name="Jenkins J."/>
            <person name="Williams M."/>
            <person name="Shu S."/>
            <person name="Plott C."/>
            <person name="Barry K."/>
            <person name="Rajasekar S."/>
            <person name="Grimwood J."/>
            <person name="Han X."/>
            <person name="Sun S."/>
            <person name="Hou Z."/>
            <person name="He W."/>
            <person name="Dai G."/>
            <person name="Sun C."/>
            <person name="Schmutz J."/>
            <person name="Leebens-Mack J.H."/>
            <person name="Li F.W."/>
            <person name="Wang L."/>
        </authorList>
    </citation>
    <scope>NUCLEOTIDE SEQUENCE [LARGE SCALE GENOMIC DNA]</scope>
    <source>
        <strain evidence="2">cv. PW_Plant_1</strain>
    </source>
</reference>
<evidence type="ECO:0000313" key="2">
    <source>
        <dbReference type="Proteomes" id="UP001162992"/>
    </source>
</evidence>
<proteinExistence type="predicted"/>
<keyword evidence="2" id="KW-1185">Reference proteome</keyword>
<gene>
    <name evidence="1" type="ORF">O6H91_11G095400</name>
</gene>
<evidence type="ECO:0000313" key="1">
    <source>
        <dbReference type="EMBL" id="KAJ7539481.1"/>
    </source>
</evidence>
<organism evidence="1 2">
    <name type="scientific">Diphasiastrum complanatum</name>
    <name type="common">Issler's clubmoss</name>
    <name type="synonym">Lycopodium complanatum</name>
    <dbReference type="NCBI Taxonomy" id="34168"/>
    <lineage>
        <taxon>Eukaryota</taxon>
        <taxon>Viridiplantae</taxon>
        <taxon>Streptophyta</taxon>
        <taxon>Embryophyta</taxon>
        <taxon>Tracheophyta</taxon>
        <taxon>Lycopodiopsida</taxon>
        <taxon>Lycopodiales</taxon>
        <taxon>Lycopodiaceae</taxon>
        <taxon>Lycopodioideae</taxon>
        <taxon>Diphasiastrum</taxon>
    </lineage>
</organism>
<name>A0ACC2CBX9_DIPCM</name>
<comment type="caution">
    <text evidence="1">The sequence shown here is derived from an EMBL/GenBank/DDBJ whole genome shotgun (WGS) entry which is preliminary data.</text>
</comment>
<dbReference type="EMBL" id="CM055102">
    <property type="protein sequence ID" value="KAJ7539481.1"/>
    <property type="molecule type" value="Genomic_DNA"/>
</dbReference>
<sequence>MVVIPIIENQFRMEGGVGDCSYARNSALQATAFVQVKEVLAKGLLNLELPTDGTVVAVADLGCSTGPNTVSVVNFVVGRLRQRFMDSDSDLMKSNMPDFQAFFSDLPSNDFNTLFQMLCALHNEDESPCIEGFRPRGSYFVAGVPGSFYKRLFPRSSLHVIVSFHSLHWLSKIPPAVQDKNSPAWNKGESWINHPNRAVAEAYEQQAKEDLSMFLVHRATELAPGGLLFLLFGGREDASHPEKQLGSTHACVWTAELDEAWRDLANEGLIDADTRDSFNFPMYYRSVDEFQQAVNESSLFIVQSLHQTKVFAPTHEETERVTDPEAFARRRSNFFKSVLGGLVEAHIGPHLAQVFFKRLEHRVAENAKNLPEEAPYVLNVACLTRTRK</sequence>